<evidence type="ECO:0000256" key="4">
    <source>
        <dbReference type="ARBA" id="ARBA00025742"/>
    </source>
</evidence>
<reference evidence="6 7" key="1">
    <citation type="submission" date="2018-08" db="EMBL/GenBank/DDBJ databases">
        <title>The multiple taxonomic identification of Sphingomonas gilva.</title>
        <authorList>
            <person name="Zhu D."/>
            <person name="Zheng S."/>
        </authorList>
    </citation>
    <scope>NUCLEOTIDE SEQUENCE [LARGE SCALE GENOMIC DNA]</scope>
    <source>
        <strain evidence="6 7">ZDH117</strain>
    </source>
</reference>
<evidence type="ECO:0000256" key="2">
    <source>
        <dbReference type="ARBA" id="ARBA00022801"/>
    </source>
</evidence>
<organism evidence="6 7">
    <name type="scientific">Sphingomonas gilva</name>
    <dbReference type="NCBI Taxonomy" id="2305907"/>
    <lineage>
        <taxon>Bacteria</taxon>
        <taxon>Pseudomonadati</taxon>
        <taxon>Pseudomonadota</taxon>
        <taxon>Alphaproteobacteria</taxon>
        <taxon>Sphingomonadales</taxon>
        <taxon>Sphingomonadaceae</taxon>
        <taxon>Sphingomonas</taxon>
    </lineage>
</organism>
<dbReference type="PANTHER" id="PTHR42988">
    <property type="entry name" value="PHOSPHOHYDROLASE"/>
    <property type="match status" value="1"/>
</dbReference>
<sequence>MIRLFHVSDIHFGAEDAGALAWFEACVAKERPDAVVMTGDLTMRARSHEFEEAGEWLASLGVPVTVEVGNHDLPYFNPFARIAQPYRRYRKVERLVERPLDIKGVAIVPLRTTARFQWRLNWSKGHVSGKQLAKTLAIIDGIDKETAILVACHHPLIDQGTHSSGDTTGGAEALAALARAGADAVLTGHVHDPFDVEHEVDGAPIRLIGAGTLSERTRASPPAFNELRIAQGEIETILRTMSPLPEIELPVEEGVEIETAG</sequence>
<proteinExistence type="inferred from homology"/>
<keyword evidence="1" id="KW-0479">Metal-binding</keyword>
<protein>
    <submittedName>
        <fullName evidence="6">Metallophosphoesterase</fullName>
    </submittedName>
</protein>
<evidence type="ECO:0000313" key="7">
    <source>
        <dbReference type="Proteomes" id="UP000266693"/>
    </source>
</evidence>
<dbReference type="RefSeq" id="WP_118863689.1">
    <property type="nucleotide sequence ID" value="NZ_QWLV01000002.1"/>
</dbReference>
<evidence type="ECO:0000256" key="1">
    <source>
        <dbReference type="ARBA" id="ARBA00022723"/>
    </source>
</evidence>
<keyword evidence="7" id="KW-1185">Reference proteome</keyword>
<accession>A0A396RQ29</accession>
<feature type="domain" description="Calcineurin-like phosphoesterase" evidence="5">
    <location>
        <begin position="3"/>
        <end position="193"/>
    </location>
</feature>
<dbReference type="InterPro" id="IPR004843">
    <property type="entry name" value="Calcineurin-like_PHP"/>
</dbReference>
<dbReference type="Pfam" id="PF00149">
    <property type="entry name" value="Metallophos"/>
    <property type="match status" value="1"/>
</dbReference>
<dbReference type="InterPro" id="IPR050884">
    <property type="entry name" value="CNP_phosphodiesterase-III"/>
</dbReference>
<comment type="similarity">
    <text evidence="4">Belongs to the cyclic nucleotide phosphodiesterase class-III family.</text>
</comment>
<comment type="caution">
    <text evidence="6">The sequence shown here is derived from an EMBL/GenBank/DDBJ whole genome shotgun (WGS) entry which is preliminary data.</text>
</comment>
<dbReference type="GO" id="GO:0016787">
    <property type="term" value="F:hydrolase activity"/>
    <property type="evidence" value="ECO:0007669"/>
    <property type="project" value="UniProtKB-KW"/>
</dbReference>
<dbReference type="EMBL" id="QWLV01000002">
    <property type="protein sequence ID" value="RHW18499.1"/>
    <property type="molecule type" value="Genomic_DNA"/>
</dbReference>
<evidence type="ECO:0000256" key="3">
    <source>
        <dbReference type="ARBA" id="ARBA00023004"/>
    </source>
</evidence>
<dbReference type="Proteomes" id="UP000266693">
    <property type="component" value="Unassembled WGS sequence"/>
</dbReference>
<dbReference type="OrthoDB" id="651281at2"/>
<keyword evidence="3" id="KW-0408">Iron</keyword>
<name>A0A396RQ29_9SPHN</name>
<dbReference type="SUPFAM" id="SSF56300">
    <property type="entry name" value="Metallo-dependent phosphatases"/>
    <property type="match status" value="1"/>
</dbReference>
<dbReference type="PANTHER" id="PTHR42988:SF2">
    <property type="entry name" value="CYCLIC NUCLEOTIDE PHOSPHODIESTERASE CBUA0032-RELATED"/>
    <property type="match status" value="1"/>
</dbReference>
<gene>
    <name evidence="6" type="ORF">D1610_04655</name>
</gene>
<dbReference type="Gene3D" id="3.60.21.10">
    <property type="match status" value="1"/>
</dbReference>
<evidence type="ECO:0000259" key="5">
    <source>
        <dbReference type="Pfam" id="PF00149"/>
    </source>
</evidence>
<keyword evidence="2" id="KW-0378">Hydrolase</keyword>
<dbReference type="AlphaFoldDB" id="A0A396RQ29"/>
<dbReference type="InterPro" id="IPR029052">
    <property type="entry name" value="Metallo-depent_PP-like"/>
</dbReference>
<dbReference type="GO" id="GO:0046872">
    <property type="term" value="F:metal ion binding"/>
    <property type="evidence" value="ECO:0007669"/>
    <property type="project" value="UniProtKB-KW"/>
</dbReference>
<evidence type="ECO:0000313" key="6">
    <source>
        <dbReference type="EMBL" id="RHW18499.1"/>
    </source>
</evidence>